<feature type="domain" description="U3 small nucleolar RNA-associated protein 15 C-terminal" evidence="8">
    <location>
        <begin position="357"/>
        <end position="489"/>
    </location>
</feature>
<dbReference type="SMART" id="SM00320">
    <property type="entry name" value="WD40"/>
    <property type="match status" value="4"/>
</dbReference>
<keyword evidence="10" id="KW-1185">Reference proteome</keyword>
<evidence type="ECO:0000256" key="6">
    <source>
        <dbReference type="PROSITE-ProRule" id="PRU00221"/>
    </source>
</evidence>
<evidence type="ECO:0000256" key="3">
    <source>
        <dbReference type="ARBA" id="ARBA00022574"/>
    </source>
</evidence>
<reference evidence="9 10" key="1">
    <citation type="submission" date="2021-06" db="EMBL/GenBank/DDBJ databases">
        <title>Genome sequence of Babesia caballi.</title>
        <authorList>
            <person name="Yamagishi J."/>
            <person name="Kidaka T."/>
            <person name="Ochi A."/>
        </authorList>
    </citation>
    <scope>NUCLEOTIDE SEQUENCE [LARGE SCALE GENOMIC DNA]</scope>
    <source>
        <strain evidence="9">USDA-D6B2</strain>
    </source>
</reference>
<evidence type="ECO:0000313" key="10">
    <source>
        <dbReference type="Proteomes" id="UP001497744"/>
    </source>
</evidence>
<dbReference type="AlphaFoldDB" id="A0AAV4M2A4"/>
<evidence type="ECO:0000256" key="4">
    <source>
        <dbReference type="ARBA" id="ARBA00022737"/>
    </source>
</evidence>
<dbReference type="Gene3D" id="2.130.10.10">
    <property type="entry name" value="YVTN repeat-like/Quinoprotein amine dehydrogenase"/>
    <property type="match status" value="1"/>
</dbReference>
<dbReference type="GO" id="GO:0006364">
    <property type="term" value="P:rRNA processing"/>
    <property type="evidence" value="ECO:0007669"/>
    <property type="project" value="UniProtKB-KW"/>
</dbReference>
<dbReference type="EMBL" id="BPLF01000006">
    <property type="protein sequence ID" value="GIX66325.1"/>
    <property type="molecule type" value="Genomic_DNA"/>
</dbReference>
<comment type="caution">
    <text evidence="9">The sequence shown here is derived from an EMBL/GenBank/DDBJ whole genome shotgun (WGS) entry which is preliminary data.</text>
</comment>
<gene>
    <name evidence="9" type="ORF">BcabD6B2_57610</name>
</gene>
<proteinExistence type="predicted"/>
<feature type="region of interest" description="Disordered" evidence="7">
    <location>
        <begin position="168"/>
        <end position="228"/>
    </location>
</feature>
<dbReference type="PANTHER" id="PTHR19924:SF26">
    <property type="entry name" value="U3 SMALL NUCLEOLAR RNA-ASSOCIATED PROTEIN 15 HOMOLOG"/>
    <property type="match status" value="1"/>
</dbReference>
<evidence type="ECO:0000256" key="5">
    <source>
        <dbReference type="ARBA" id="ARBA00023242"/>
    </source>
</evidence>
<evidence type="ECO:0000256" key="2">
    <source>
        <dbReference type="ARBA" id="ARBA00022552"/>
    </source>
</evidence>
<organism evidence="9 10">
    <name type="scientific">Babesia caballi</name>
    <dbReference type="NCBI Taxonomy" id="5871"/>
    <lineage>
        <taxon>Eukaryota</taxon>
        <taxon>Sar</taxon>
        <taxon>Alveolata</taxon>
        <taxon>Apicomplexa</taxon>
        <taxon>Aconoidasida</taxon>
        <taxon>Piroplasmida</taxon>
        <taxon>Babesiidae</taxon>
        <taxon>Babesia</taxon>
    </lineage>
</organism>
<dbReference type="Pfam" id="PF09384">
    <property type="entry name" value="UTP15_C"/>
    <property type="match status" value="1"/>
</dbReference>
<comment type="subcellular location">
    <subcellularLocation>
        <location evidence="1">Nucleus</location>
        <location evidence="1">Nucleolus</location>
    </subcellularLocation>
</comment>
<dbReference type="PANTHER" id="PTHR19924">
    <property type="entry name" value="UTP15 U3 SMALL NUCLEOLAR RNA-ASSOCIATED PROTEIN 15 FAMILY MEMBER"/>
    <property type="match status" value="1"/>
</dbReference>
<sequence length="502" mass="54996">MMTGGDDGVAKLWDTVTGELVEEFNFHADKIRTLSDFCGSEHLWVTGGYDSVAYLFDVRDSSKPVAKVNHGAPIEFVELSAANNLLVTVGGNMLKLWDVSNGLILLYAFEPHQRTVVRGYVRDSILTASLDGTVRYFNYSSGYQSGHGSFDDKYVSAVSGGALVDAEEGSLAPSPVTRSTGGASELEREVESDGNYVDTVKGLASAEEERKSPTNTIAANEEMHSDSSDFVTPLSNGFSPGDHFTPMSDDGSVSDCGGDTPMVSEGSTKRKRVSPKMGGKMRGLGGLLSDPTEERPVSLRHVYRFNDPVVSFAVSLDAKSIAVGLSSGEWVIRHNTREASEEEPQAKKVIRIAENVVEYKTAKLSLLDRLVKTFQYQAAMDLSLSLTPNHVYNLVETLILRGSLATAVRGKDEQTILPLLRFVSSHLGNDIHNTNTLLELAHAVLDNNQWLETCDNTRVIQELRKIPNKINFELFQHNILQTLKGSLDLVLNRQVTVNESYD</sequence>
<keyword evidence="5" id="KW-0539">Nucleus</keyword>
<dbReference type="Proteomes" id="UP001497744">
    <property type="component" value="Unassembled WGS sequence"/>
</dbReference>
<evidence type="ECO:0000259" key="8">
    <source>
        <dbReference type="Pfam" id="PF09384"/>
    </source>
</evidence>
<dbReference type="InterPro" id="IPR015943">
    <property type="entry name" value="WD40/YVTN_repeat-like_dom_sf"/>
</dbReference>
<keyword evidence="4" id="KW-0677">Repeat</keyword>
<dbReference type="SUPFAM" id="SSF50978">
    <property type="entry name" value="WD40 repeat-like"/>
    <property type="match status" value="1"/>
</dbReference>
<keyword evidence="3 6" id="KW-0853">WD repeat</keyword>
<dbReference type="GO" id="GO:0005730">
    <property type="term" value="C:nucleolus"/>
    <property type="evidence" value="ECO:0007669"/>
    <property type="project" value="UniProtKB-SubCell"/>
</dbReference>
<feature type="region of interest" description="Disordered" evidence="7">
    <location>
        <begin position="259"/>
        <end position="289"/>
    </location>
</feature>
<dbReference type="GeneID" id="94197806"/>
<evidence type="ECO:0000256" key="1">
    <source>
        <dbReference type="ARBA" id="ARBA00004604"/>
    </source>
</evidence>
<feature type="repeat" description="WD" evidence="6">
    <location>
        <begin position="1"/>
        <end position="23"/>
    </location>
</feature>
<name>A0AAV4M2A4_BABCB</name>
<protein>
    <submittedName>
        <fullName evidence="9">WD domain, G-beta repeat containing protein, putative</fullName>
    </submittedName>
</protein>
<accession>A0AAV4M2A4</accession>
<dbReference type="GO" id="GO:0045943">
    <property type="term" value="P:positive regulation of transcription by RNA polymerase I"/>
    <property type="evidence" value="ECO:0007669"/>
    <property type="project" value="TreeGrafter"/>
</dbReference>
<dbReference type="InterPro" id="IPR036322">
    <property type="entry name" value="WD40_repeat_dom_sf"/>
</dbReference>
<evidence type="ECO:0000256" key="7">
    <source>
        <dbReference type="SAM" id="MobiDB-lite"/>
    </source>
</evidence>
<dbReference type="InterPro" id="IPR001680">
    <property type="entry name" value="WD40_rpt"/>
</dbReference>
<evidence type="ECO:0000313" key="9">
    <source>
        <dbReference type="EMBL" id="GIX66325.1"/>
    </source>
</evidence>
<keyword evidence="2" id="KW-0698">rRNA processing</keyword>
<dbReference type="PROSITE" id="PS50082">
    <property type="entry name" value="WD_REPEATS_2"/>
    <property type="match status" value="1"/>
</dbReference>
<dbReference type="InterPro" id="IPR018983">
    <property type="entry name" value="U3_snoRNA-assocProt_15_C"/>
</dbReference>
<dbReference type="RefSeq" id="XP_067718394.1">
    <property type="nucleotide sequence ID" value="XM_067862293.1"/>
</dbReference>